<sequence>MLQVTFFSVAFIFLAWMNTFFEVHGEVRRVVVGHNIFGDDPTPTSPRRARELEEQDRADSRRKKIEKALNYSKYGRSYTPRREHLSGETKRRYDVHRHTEFRSAASVELANLALTQKLKENAKPEEIRAHQLLKHQAAQVHVTGRALQDYHNKAANNLLPEHLRDEHVRNQHSRHQR</sequence>
<evidence type="ECO:0000256" key="1">
    <source>
        <dbReference type="SAM" id="MobiDB-lite"/>
    </source>
</evidence>
<evidence type="ECO:0000313" key="3">
    <source>
        <dbReference type="EMBL" id="PWN33176.1"/>
    </source>
</evidence>
<dbReference type="GeneID" id="37022738"/>
<reference evidence="3 4" key="1">
    <citation type="journal article" date="2018" name="Mol. Biol. Evol.">
        <title>Broad Genomic Sampling Reveals a Smut Pathogenic Ancestry of the Fungal Clade Ustilaginomycotina.</title>
        <authorList>
            <person name="Kijpornyongpan T."/>
            <person name="Mondo S.J."/>
            <person name="Barry K."/>
            <person name="Sandor L."/>
            <person name="Lee J."/>
            <person name="Lipzen A."/>
            <person name="Pangilinan J."/>
            <person name="LaButti K."/>
            <person name="Hainaut M."/>
            <person name="Henrissat B."/>
            <person name="Grigoriev I.V."/>
            <person name="Spatafora J.W."/>
            <person name="Aime M.C."/>
        </authorList>
    </citation>
    <scope>NUCLEOTIDE SEQUENCE [LARGE SCALE GENOMIC DNA]</scope>
    <source>
        <strain evidence="3 4">MCA 3882</strain>
    </source>
</reference>
<organism evidence="3 4">
    <name type="scientific">Meira miltonrushii</name>
    <dbReference type="NCBI Taxonomy" id="1280837"/>
    <lineage>
        <taxon>Eukaryota</taxon>
        <taxon>Fungi</taxon>
        <taxon>Dikarya</taxon>
        <taxon>Basidiomycota</taxon>
        <taxon>Ustilaginomycotina</taxon>
        <taxon>Exobasidiomycetes</taxon>
        <taxon>Exobasidiales</taxon>
        <taxon>Brachybasidiaceae</taxon>
        <taxon>Meira</taxon>
    </lineage>
</organism>
<evidence type="ECO:0000313" key="4">
    <source>
        <dbReference type="Proteomes" id="UP000245771"/>
    </source>
</evidence>
<gene>
    <name evidence="3" type="ORF">FA14DRAFT_179830</name>
</gene>
<dbReference type="Proteomes" id="UP000245771">
    <property type="component" value="Unassembled WGS sequence"/>
</dbReference>
<dbReference type="AlphaFoldDB" id="A0A316V6N0"/>
<keyword evidence="4" id="KW-1185">Reference proteome</keyword>
<feature type="region of interest" description="Disordered" evidence="1">
    <location>
        <begin position="35"/>
        <end position="61"/>
    </location>
</feature>
<feature type="chain" id="PRO_5016244131" evidence="2">
    <location>
        <begin position="26"/>
        <end position="177"/>
    </location>
</feature>
<keyword evidence="2" id="KW-0732">Signal</keyword>
<feature type="signal peptide" evidence="2">
    <location>
        <begin position="1"/>
        <end position="25"/>
    </location>
</feature>
<feature type="region of interest" description="Disordered" evidence="1">
    <location>
        <begin position="158"/>
        <end position="177"/>
    </location>
</feature>
<name>A0A316V6N0_9BASI</name>
<dbReference type="InParanoid" id="A0A316V6N0"/>
<evidence type="ECO:0000256" key="2">
    <source>
        <dbReference type="SAM" id="SignalP"/>
    </source>
</evidence>
<protein>
    <submittedName>
        <fullName evidence="3">Uncharacterized protein</fullName>
    </submittedName>
</protein>
<dbReference type="RefSeq" id="XP_025353478.1">
    <property type="nucleotide sequence ID" value="XM_025500957.1"/>
</dbReference>
<proteinExistence type="predicted"/>
<dbReference type="EMBL" id="KZ819604">
    <property type="protein sequence ID" value="PWN33176.1"/>
    <property type="molecule type" value="Genomic_DNA"/>
</dbReference>
<accession>A0A316V6N0</accession>
<feature type="compositionally biased region" description="Basic and acidic residues" evidence="1">
    <location>
        <begin position="48"/>
        <end position="59"/>
    </location>
</feature>